<evidence type="ECO:0000256" key="13">
    <source>
        <dbReference type="PIRSR" id="PIRSR602401-1"/>
    </source>
</evidence>
<keyword evidence="15" id="KW-1133">Transmembrane helix</keyword>
<evidence type="ECO:0000313" key="16">
    <source>
        <dbReference type="EMBL" id="KAK5638808.1"/>
    </source>
</evidence>
<sequence length="502" mass="57999">MAIISSCFCTDIFAVLVACVIGIITYFKWSFKYWEKRNVPFLKPSIPFGTMANPLKPTHSFGELIKLQYEKSRQMGLKHVGLFTFSIPTYMPLSLEYIKDIMSRDFNHFVDRGFYFNEKDDPLSAHLFAIEGSRWRNLRAKLTPTFTSGKMKMMFRTVLESGKQLIEAMDENYDNHLPVDIKDLLGRFGMDVIGSCAFGIDCNSFKDPNSEFRRFARRGLTQTKWESLKAFFSFSNPSLARKMGICMIPDVVTTFFSKLIEVAVTYRETNKTSRNDFLQILLDLKNNSDDHLTIQEVTAQAYLFFIAGFETTSTTMSFCLYELSRDQDLQDKVREEIVSVLELHDGEFTYDAIREMKYMQQVIDEVLRKYPPLPMLNRKCVMDYKLPGTDLVIEKGTNVMIPLYGLHYDPEYFPDPECFDPERFNEENKKKVIPFTYMPFGEGPRVCIGLRFGLMQTGIGIALLLNKFRFSLSEKTKLPLIMNPSSFSLSVLGDIWLNVDKV</sequence>
<feature type="transmembrane region" description="Helical" evidence="15">
    <location>
        <begin position="12"/>
        <end position="31"/>
    </location>
</feature>
<comment type="subcellular location">
    <subcellularLocation>
        <location evidence="3">Endoplasmic reticulum membrane</location>
        <topology evidence="3">Peripheral membrane protein</topology>
    </subcellularLocation>
    <subcellularLocation>
        <location evidence="2">Microsome membrane</location>
        <topology evidence="2">Peripheral membrane protein</topology>
    </subcellularLocation>
</comment>
<dbReference type="InterPro" id="IPR002401">
    <property type="entry name" value="Cyt_P450_E_grp-I"/>
</dbReference>
<keyword evidence="7" id="KW-0256">Endoplasmic reticulum</keyword>
<evidence type="ECO:0000256" key="15">
    <source>
        <dbReference type="SAM" id="Phobius"/>
    </source>
</evidence>
<keyword evidence="6 13" id="KW-0479">Metal-binding</keyword>
<keyword evidence="12 15" id="KW-0472">Membrane</keyword>
<keyword evidence="15" id="KW-0812">Transmembrane</keyword>
<keyword evidence="9 14" id="KW-0560">Oxidoreductase</keyword>
<dbReference type="GO" id="GO:0016705">
    <property type="term" value="F:oxidoreductase activity, acting on paired donors, with incorporation or reduction of molecular oxygen"/>
    <property type="evidence" value="ECO:0007669"/>
    <property type="project" value="InterPro"/>
</dbReference>
<dbReference type="Pfam" id="PF00067">
    <property type="entry name" value="p450"/>
    <property type="match status" value="1"/>
</dbReference>
<dbReference type="PROSITE" id="PS00086">
    <property type="entry name" value="CYTOCHROME_P450"/>
    <property type="match status" value="1"/>
</dbReference>
<dbReference type="GO" id="GO:0020037">
    <property type="term" value="F:heme binding"/>
    <property type="evidence" value="ECO:0007669"/>
    <property type="project" value="InterPro"/>
</dbReference>
<dbReference type="PRINTS" id="PR00385">
    <property type="entry name" value="P450"/>
</dbReference>
<keyword evidence="5 13" id="KW-0349">Heme</keyword>
<dbReference type="GO" id="GO:0005506">
    <property type="term" value="F:iron ion binding"/>
    <property type="evidence" value="ECO:0007669"/>
    <property type="project" value="InterPro"/>
</dbReference>
<name>A0AAN7V3Z9_9COLE</name>
<evidence type="ECO:0000313" key="17">
    <source>
        <dbReference type="Proteomes" id="UP001329430"/>
    </source>
</evidence>
<gene>
    <name evidence="16" type="ORF">RI129_013103</name>
</gene>
<reference evidence="16 17" key="1">
    <citation type="journal article" date="2024" name="Insects">
        <title>An Improved Chromosome-Level Genome Assembly of the Firefly Pyrocoelia pectoralis.</title>
        <authorList>
            <person name="Fu X."/>
            <person name="Meyer-Rochow V.B."/>
            <person name="Ballantyne L."/>
            <person name="Zhu X."/>
        </authorList>
    </citation>
    <scope>NUCLEOTIDE SEQUENCE [LARGE SCALE GENOMIC DNA]</scope>
    <source>
        <strain evidence="16">XCY_ONT2</strain>
    </source>
</reference>
<evidence type="ECO:0000256" key="4">
    <source>
        <dbReference type="ARBA" id="ARBA00010617"/>
    </source>
</evidence>
<evidence type="ECO:0000256" key="3">
    <source>
        <dbReference type="ARBA" id="ARBA00004406"/>
    </source>
</evidence>
<evidence type="ECO:0000256" key="10">
    <source>
        <dbReference type="ARBA" id="ARBA00023004"/>
    </source>
</evidence>
<dbReference type="PANTHER" id="PTHR24292:SF100">
    <property type="entry name" value="CYTOCHROME P450 6A16, ISOFORM B-RELATED"/>
    <property type="match status" value="1"/>
</dbReference>
<keyword evidence="8" id="KW-0492">Microsome</keyword>
<evidence type="ECO:0000256" key="5">
    <source>
        <dbReference type="ARBA" id="ARBA00022617"/>
    </source>
</evidence>
<dbReference type="GO" id="GO:0004497">
    <property type="term" value="F:monooxygenase activity"/>
    <property type="evidence" value="ECO:0007669"/>
    <property type="project" value="UniProtKB-KW"/>
</dbReference>
<comment type="similarity">
    <text evidence="4 14">Belongs to the cytochrome P450 family.</text>
</comment>
<comment type="caution">
    <text evidence="16">The sequence shown here is derived from an EMBL/GenBank/DDBJ whole genome shotgun (WGS) entry which is preliminary data.</text>
</comment>
<evidence type="ECO:0000256" key="11">
    <source>
        <dbReference type="ARBA" id="ARBA00023033"/>
    </source>
</evidence>
<dbReference type="PANTHER" id="PTHR24292">
    <property type="entry name" value="CYTOCHROME P450"/>
    <property type="match status" value="1"/>
</dbReference>
<accession>A0AAN7V3Z9</accession>
<evidence type="ECO:0008006" key="18">
    <source>
        <dbReference type="Google" id="ProtNLM"/>
    </source>
</evidence>
<keyword evidence="17" id="KW-1185">Reference proteome</keyword>
<dbReference type="EMBL" id="JAVRBK010000010">
    <property type="protein sequence ID" value="KAK5638808.1"/>
    <property type="molecule type" value="Genomic_DNA"/>
</dbReference>
<proteinExistence type="inferred from homology"/>
<feature type="binding site" description="axial binding residue" evidence="13">
    <location>
        <position position="447"/>
    </location>
    <ligand>
        <name>heme</name>
        <dbReference type="ChEBI" id="CHEBI:30413"/>
    </ligand>
    <ligandPart>
        <name>Fe</name>
        <dbReference type="ChEBI" id="CHEBI:18248"/>
    </ligandPart>
</feature>
<dbReference type="Gene3D" id="1.10.630.10">
    <property type="entry name" value="Cytochrome P450"/>
    <property type="match status" value="1"/>
</dbReference>
<evidence type="ECO:0000256" key="6">
    <source>
        <dbReference type="ARBA" id="ARBA00022723"/>
    </source>
</evidence>
<evidence type="ECO:0000256" key="14">
    <source>
        <dbReference type="RuleBase" id="RU000461"/>
    </source>
</evidence>
<dbReference type="InterPro" id="IPR017972">
    <property type="entry name" value="Cyt_P450_CS"/>
</dbReference>
<dbReference type="FunFam" id="1.10.630.10:FF:000042">
    <property type="entry name" value="Cytochrome P450"/>
    <property type="match status" value="1"/>
</dbReference>
<dbReference type="InterPro" id="IPR001128">
    <property type="entry name" value="Cyt_P450"/>
</dbReference>
<evidence type="ECO:0000256" key="7">
    <source>
        <dbReference type="ARBA" id="ARBA00022824"/>
    </source>
</evidence>
<evidence type="ECO:0000256" key="1">
    <source>
        <dbReference type="ARBA" id="ARBA00001971"/>
    </source>
</evidence>
<evidence type="ECO:0000256" key="9">
    <source>
        <dbReference type="ARBA" id="ARBA00023002"/>
    </source>
</evidence>
<protein>
    <recommendedName>
        <fullName evidence="18">Cytochrome P450</fullName>
    </recommendedName>
</protein>
<evidence type="ECO:0000256" key="12">
    <source>
        <dbReference type="ARBA" id="ARBA00023136"/>
    </source>
</evidence>
<dbReference type="CDD" id="cd11056">
    <property type="entry name" value="CYP6-like"/>
    <property type="match status" value="1"/>
</dbReference>
<keyword evidence="11 14" id="KW-0503">Monooxygenase</keyword>
<evidence type="ECO:0000256" key="8">
    <source>
        <dbReference type="ARBA" id="ARBA00022848"/>
    </source>
</evidence>
<dbReference type="Proteomes" id="UP001329430">
    <property type="component" value="Chromosome 10"/>
</dbReference>
<dbReference type="SUPFAM" id="SSF48264">
    <property type="entry name" value="Cytochrome P450"/>
    <property type="match status" value="1"/>
</dbReference>
<dbReference type="InterPro" id="IPR036396">
    <property type="entry name" value="Cyt_P450_sf"/>
</dbReference>
<dbReference type="InterPro" id="IPR050476">
    <property type="entry name" value="Insect_CytP450_Detox"/>
</dbReference>
<organism evidence="16 17">
    <name type="scientific">Pyrocoelia pectoralis</name>
    <dbReference type="NCBI Taxonomy" id="417401"/>
    <lineage>
        <taxon>Eukaryota</taxon>
        <taxon>Metazoa</taxon>
        <taxon>Ecdysozoa</taxon>
        <taxon>Arthropoda</taxon>
        <taxon>Hexapoda</taxon>
        <taxon>Insecta</taxon>
        <taxon>Pterygota</taxon>
        <taxon>Neoptera</taxon>
        <taxon>Endopterygota</taxon>
        <taxon>Coleoptera</taxon>
        <taxon>Polyphaga</taxon>
        <taxon>Elateriformia</taxon>
        <taxon>Elateroidea</taxon>
        <taxon>Lampyridae</taxon>
        <taxon>Lampyrinae</taxon>
        <taxon>Pyrocoelia</taxon>
    </lineage>
</organism>
<evidence type="ECO:0000256" key="2">
    <source>
        <dbReference type="ARBA" id="ARBA00004174"/>
    </source>
</evidence>
<comment type="cofactor">
    <cofactor evidence="1 13">
        <name>heme</name>
        <dbReference type="ChEBI" id="CHEBI:30413"/>
    </cofactor>
</comment>
<dbReference type="AlphaFoldDB" id="A0AAN7V3Z9"/>
<keyword evidence="10 13" id="KW-0408">Iron</keyword>
<dbReference type="GO" id="GO:0005789">
    <property type="term" value="C:endoplasmic reticulum membrane"/>
    <property type="evidence" value="ECO:0007669"/>
    <property type="project" value="UniProtKB-SubCell"/>
</dbReference>
<dbReference type="PRINTS" id="PR00463">
    <property type="entry name" value="EP450I"/>
</dbReference>